<dbReference type="SMART" id="SM00530">
    <property type="entry name" value="HTH_XRE"/>
    <property type="match status" value="1"/>
</dbReference>
<evidence type="ECO:0000259" key="2">
    <source>
        <dbReference type="PROSITE" id="PS50943"/>
    </source>
</evidence>
<dbReference type="AlphaFoldDB" id="A0A0K9FDD2"/>
<evidence type="ECO:0000313" key="3">
    <source>
        <dbReference type="EMBL" id="KMY32156.1"/>
    </source>
</evidence>
<dbReference type="OrthoDB" id="34624at2"/>
<gene>
    <name evidence="3" type="ORF">ACZ11_08350</name>
</gene>
<comment type="caution">
    <text evidence="3">The sequence shown here is derived from an EMBL/GenBank/DDBJ whole genome shotgun (WGS) entry which is preliminary data.</text>
</comment>
<dbReference type="InterPro" id="IPR014710">
    <property type="entry name" value="RmlC-like_jellyroll"/>
</dbReference>
<dbReference type="Pfam" id="PF01381">
    <property type="entry name" value="HTH_3"/>
    <property type="match status" value="1"/>
</dbReference>
<feature type="domain" description="HTH cro/C1-type" evidence="2">
    <location>
        <begin position="10"/>
        <end position="64"/>
    </location>
</feature>
<accession>A0A0K9FDD2</accession>
<dbReference type="GO" id="GO:0003700">
    <property type="term" value="F:DNA-binding transcription factor activity"/>
    <property type="evidence" value="ECO:0007669"/>
    <property type="project" value="TreeGrafter"/>
</dbReference>
<dbReference type="CDD" id="cd00093">
    <property type="entry name" value="HTH_XRE"/>
    <property type="match status" value="1"/>
</dbReference>
<dbReference type="PROSITE" id="PS50943">
    <property type="entry name" value="HTH_CROC1"/>
    <property type="match status" value="1"/>
</dbReference>
<dbReference type="SUPFAM" id="SSF47413">
    <property type="entry name" value="lambda repressor-like DNA-binding domains"/>
    <property type="match status" value="1"/>
</dbReference>
<dbReference type="SUPFAM" id="SSF51182">
    <property type="entry name" value="RmlC-like cupins"/>
    <property type="match status" value="1"/>
</dbReference>
<dbReference type="PANTHER" id="PTHR46797">
    <property type="entry name" value="HTH-TYPE TRANSCRIPTIONAL REGULATOR"/>
    <property type="match status" value="1"/>
</dbReference>
<dbReference type="RefSeq" id="WP_049665246.1">
    <property type="nucleotide sequence ID" value="NZ_JBIVOC010000004.1"/>
</dbReference>
<dbReference type="PATRIC" id="fig|582475.4.peg.1206"/>
<dbReference type="InterPro" id="IPR011051">
    <property type="entry name" value="RmlC_Cupin_sf"/>
</dbReference>
<protein>
    <submittedName>
        <fullName evidence="3">DNA-binding protein</fullName>
    </submittedName>
</protein>
<name>A0A0K9FDD2_9BACI</name>
<dbReference type="CDD" id="cd02209">
    <property type="entry name" value="cupin_XRE_C"/>
    <property type="match status" value="1"/>
</dbReference>
<evidence type="ECO:0000313" key="4">
    <source>
        <dbReference type="Proteomes" id="UP000037326"/>
    </source>
</evidence>
<reference evidence="4" key="1">
    <citation type="submission" date="2015-07" db="EMBL/GenBank/DDBJ databases">
        <authorList>
            <consortium name="Consortium for Microbial Forensics and Genomics (microFORGE)"/>
            <person name="Knight B.M."/>
            <person name="Roberts D.P."/>
            <person name="Lin D."/>
            <person name="Hari K."/>
            <person name="Fletcher J."/>
            <person name="Melcher U."/>
            <person name="Blagden T."/>
            <person name="Winegar R.A."/>
        </authorList>
    </citation>
    <scope>NUCLEOTIDE SEQUENCE [LARGE SCALE GENOMIC DNA]</scope>
    <source>
        <strain evidence="4">DSM 23493</strain>
    </source>
</reference>
<dbReference type="InterPro" id="IPR010982">
    <property type="entry name" value="Lambda_DNA-bd_dom_sf"/>
</dbReference>
<dbReference type="GO" id="GO:0005829">
    <property type="term" value="C:cytosol"/>
    <property type="evidence" value="ECO:0007669"/>
    <property type="project" value="TreeGrafter"/>
</dbReference>
<proteinExistence type="predicted"/>
<evidence type="ECO:0000256" key="1">
    <source>
        <dbReference type="ARBA" id="ARBA00023125"/>
    </source>
</evidence>
<dbReference type="InterPro" id="IPR013096">
    <property type="entry name" value="Cupin_2"/>
</dbReference>
<organism evidence="3 4">
    <name type="scientific">Lysinibacillus xylanilyticus</name>
    <dbReference type="NCBI Taxonomy" id="582475"/>
    <lineage>
        <taxon>Bacteria</taxon>
        <taxon>Bacillati</taxon>
        <taxon>Bacillota</taxon>
        <taxon>Bacilli</taxon>
        <taxon>Bacillales</taxon>
        <taxon>Bacillaceae</taxon>
        <taxon>Lysinibacillus</taxon>
    </lineage>
</organism>
<dbReference type="Gene3D" id="1.10.260.40">
    <property type="entry name" value="lambda repressor-like DNA-binding domains"/>
    <property type="match status" value="1"/>
</dbReference>
<dbReference type="Proteomes" id="UP000037326">
    <property type="component" value="Unassembled WGS sequence"/>
</dbReference>
<dbReference type="InterPro" id="IPR050807">
    <property type="entry name" value="TransReg_Diox_bact_type"/>
</dbReference>
<dbReference type="Gene3D" id="2.60.120.10">
    <property type="entry name" value="Jelly Rolls"/>
    <property type="match status" value="1"/>
</dbReference>
<dbReference type="PANTHER" id="PTHR46797:SF25">
    <property type="entry name" value="TRANSCRIPTIONAL REGULATOR"/>
    <property type="match status" value="1"/>
</dbReference>
<dbReference type="Pfam" id="PF07883">
    <property type="entry name" value="Cupin_2"/>
    <property type="match status" value="1"/>
</dbReference>
<dbReference type="GO" id="GO:0003677">
    <property type="term" value="F:DNA binding"/>
    <property type="evidence" value="ECO:0007669"/>
    <property type="project" value="UniProtKB-KW"/>
</dbReference>
<keyword evidence="1 3" id="KW-0238">DNA-binding</keyword>
<dbReference type="GeneID" id="96598272"/>
<sequence>MTSDFLGETLKRIRKEKQYTLKMLASQTGVSISFLSQVERGKSNVTLESLKKISDALEVNPSVFFTTNNEELNEIRSQFHYLDLSDGNIGASYLPILVTLKAGENEGNAFSHDGHEFIYIVEGELTVIIEEQEFVLKENESKMFDARKTHYWYNYQNKPVKFLLVSSQ</sequence>
<dbReference type="InterPro" id="IPR001387">
    <property type="entry name" value="Cro/C1-type_HTH"/>
</dbReference>
<dbReference type="EMBL" id="LFXJ01000005">
    <property type="protein sequence ID" value="KMY32156.1"/>
    <property type="molecule type" value="Genomic_DNA"/>
</dbReference>